<reference evidence="1" key="2">
    <citation type="submission" date="2023-06" db="EMBL/GenBank/DDBJ databases">
        <authorList>
            <consortium name="Lawrence Berkeley National Laboratory"/>
            <person name="Haridas S."/>
            <person name="Hensen N."/>
            <person name="Bonometti L."/>
            <person name="Westerberg I."/>
            <person name="Brannstrom I.O."/>
            <person name="Guillou S."/>
            <person name="Cros-Aarteil S."/>
            <person name="Calhoun S."/>
            <person name="Kuo A."/>
            <person name="Mondo S."/>
            <person name="Pangilinan J."/>
            <person name="Riley R."/>
            <person name="LaButti K."/>
            <person name="Andreopoulos B."/>
            <person name="Lipzen A."/>
            <person name="Chen C."/>
            <person name="Yanf M."/>
            <person name="Daum C."/>
            <person name="Ng V."/>
            <person name="Clum A."/>
            <person name="Steindorff A."/>
            <person name="Ohm R."/>
            <person name="Martin F."/>
            <person name="Silar P."/>
            <person name="Natvig D."/>
            <person name="Lalanne C."/>
            <person name="Gautier V."/>
            <person name="Ament-velasquez S.L."/>
            <person name="Kruys A."/>
            <person name="Hutchinson M.I."/>
            <person name="Powell A.J."/>
            <person name="Barry K."/>
            <person name="Miller A.N."/>
            <person name="Grigoriev I.V."/>
            <person name="Debuchy R."/>
            <person name="Gladieux P."/>
            <person name="Thoren M.H."/>
            <person name="Johannesson H."/>
        </authorList>
    </citation>
    <scope>NUCLEOTIDE SEQUENCE</scope>
    <source>
        <strain evidence="1">CBS 232.78</strain>
    </source>
</reference>
<proteinExistence type="predicted"/>
<protein>
    <submittedName>
        <fullName evidence="1">Uncharacterized protein</fullName>
    </submittedName>
</protein>
<organism evidence="1 2">
    <name type="scientific">Podospora didyma</name>
    <dbReference type="NCBI Taxonomy" id="330526"/>
    <lineage>
        <taxon>Eukaryota</taxon>
        <taxon>Fungi</taxon>
        <taxon>Dikarya</taxon>
        <taxon>Ascomycota</taxon>
        <taxon>Pezizomycotina</taxon>
        <taxon>Sordariomycetes</taxon>
        <taxon>Sordariomycetidae</taxon>
        <taxon>Sordariales</taxon>
        <taxon>Podosporaceae</taxon>
        <taxon>Podospora</taxon>
    </lineage>
</organism>
<sequence length="232" mass="24998">MYFLLQSMNLVASSIMSCGVISWPATRTVSISRSTSKQLRPSILTKASLCGPCGGMSFSNWVCEVSLANNSSYFFRMPEFDGLDWKTSNASCHNVRFPSSPSSCSTSSRSCLVSSSDLRRGCGISMAVVLSSRSFDSVDCPVISADVSATISPPRVIPRVSIEPINPSAPADEQAIEEDCRVSVDWDECERRPRDLRNLPGRRLGVGGFLGEVAVRGDTAAVSCAFFLKVAC</sequence>
<dbReference type="Proteomes" id="UP001285441">
    <property type="component" value="Unassembled WGS sequence"/>
</dbReference>
<gene>
    <name evidence="1" type="ORF">B0H63DRAFT_473260</name>
</gene>
<evidence type="ECO:0000313" key="2">
    <source>
        <dbReference type="Proteomes" id="UP001285441"/>
    </source>
</evidence>
<dbReference type="AlphaFoldDB" id="A0AAE0NQ42"/>
<reference evidence="1" key="1">
    <citation type="journal article" date="2023" name="Mol. Phylogenet. Evol.">
        <title>Genome-scale phylogeny and comparative genomics of the fungal order Sordariales.</title>
        <authorList>
            <person name="Hensen N."/>
            <person name="Bonometti L."/>
            <person name="Westerberg I."/>
            <person name="Brannstrom I.O."/>
            <person name="Guillou S."/>
            <person name="Cros-Aarteil S."/>
            <person name="Calhoun S."/>
            <person name="Haridas S."/>
            <person name="Kuo A."/>
            <person name="Mondo S."/>
            <person name="Pangilinan J."/>
            <person name="Riley R."/>
            <person name="LaButti K."/>
            <person name="Andreopoulos B."/>
            <person name="Lipzen A."/>
            <person name="Chen C."/>
            <person name="Yan M."/>
            <person name="Daum C."/>
            <person name="Ng V."/>
            <person name="Clum A."/>
            <person name="Steindorff A."/>
            <person name="Ohm R.A."/>
            <person name="Martin F."/>
            <person name="Silar P."/>
            <person name="Natvig D.O."/>
            <person name="Lalanne C."/>
            <person name="Gautier V."/>
            <person name="Ament-Velasquez S.L."/>
            <person name="Kruys A."/>
            <person name="Hutchinson M.I."/>
            <person name="Powell A.J."/>
            <person name="Barry K."/>
            <person name="Miller A.N."/>
            <person name="Grigoriev I.V."/>
            <person name="Debuchy R."/>
            <person name="Gladieux P."/>
            <person name="Hiltunen Thoren M."/>
            <person name="Johannesson H."/>
        </authorList>
    </citation>
    <scope>NUCLEOTIDE SEQUENCE</scope>
    <source>
        <strain evidence="1">CBS 232.78</strain>
    </source>
</reference>
<comment type="caution">
    <text evidence="1">The sequence shown here is derived from an EMBL/GenBank/DDBJ whole genome shotgun (WGS) entry which is preliminary data.</text>
</comment>
<dbReference type="EMBL" id="JAULSW010000004">
    <property type="protein sequence ID" value="KAK3385606.1"/>
    <property type="molecule type" value="Genomic_DNA"/>
</dbReference>
<evidence type="ECO:0000313" key="1">
    <source>
        <dbReference type="EMBL" id="KAK3385606.1"/>
    </source>
</evidence>
<name>A0AAE0NQ42_9PEZI</name>
<accession>A0AAE0NQ42</accession>
<keyword evidence="2" id="KW-1185">Reference proteome</keyword>